<dbReference type="CDD" id="cd05233">
    <property type="entry name" value="SDR_c"/>
    <property type="match status" value="1"/>
</dbReference>
<name>A0ABN6RNS5_9DEIO</name>
<proteinExistence type="inferred from homology"/>
<dbReference type="Gene3D" id="3.40.50.720">
    <property type="entry name" value="NAD(P)-binding Rossmann-like Domain"/>
    <property type="match status" value="1"/>
</dbReference>
<dbReference type="Proteomes" id="UP001064971">
    <property type="component" value="Plasmid pDAETH-2"/>
</dbReference>
<dbReference type="PANTHER" id="PTHR43639">
    <property type="entry name" value="OXIDOREDUCTASE, SHORT-CHAIN DEHYDROGENASE/REDUCTASE FAMILY (AFU_ORTHOLOGUE AFUA_5G02870)"/>
    <property type="match status" value="1"/>
</dbReference>
<evidence type="ECO:0000256" key="2">
    <source>
        <dbReference type="ARBA" id="ARBA00023002"/>
    </source>
</evidence>
<dbReference type="EMBL" id="AP026562">
    <property type="protein sequence ID" value="BDP44001.1"/>
    <property type="molecule type" value="Genomic_DNA"/>
</dbReference>
<dbReference type="Pfam" id="PF00106">
    <property type="entry name" value="adh_short"/>
    <property type="match status" value="1"/>
</dbReference>
<evidence type="ECO:0000259" key="5">
    <source>
        <dbReference type="SMART" id="SM00822"/>
    </source>
</evidence>
<dbReference type="PANTHER" id="PTHR43639:SF1">
    <property type="entry name" value="SHORT-CHAIN DEHYDROGENASE_REDUCTASE FAMILY PROTEIN"/>
    <property type="match status" value="1"/>
</dbReference>
<dbReference type="SMART" id="SM00822">
    <property type="entry name" value="PKS_KR"/>
    <property type="match status" value="1"/>
</dbReference>
<accession>A0ABN6RNS5</accession>
<dbReference type="InterPro" id="IPR057326">
    <property type="entry name" value="KR_dom"/>
</dbReference>
<reference evidence="6" key="1">
    <citation type="submission" date="2022-07" db="EMBL/GenBank/DDBJ databases">
        <title>Complete Genome Sequence of the Radioresistant Bacterium Deinococcus aetherius ST0316, Isolated from the Air Dust collected in Lower Stratosphere above Japan.</title>
        <authorList>
            <person name="Satoh K."/>
            <person name="Hagiwara K."/>
            <person name="Katsumata K."/>
            <person name="Kubo A."/>
            <person name="Yokobori S."/>
            <person name="Yamagishi A."/>
            <person name="Oono Y."/>
            <person name="Narumi I."/>
        </authorList>
    </citation>
    <scope>NUCLEOTIDE SEQUENCE</scope>
    <source>
        <strain evidence="6">ST0316</strain>
        <plasmid evidence="6">pDAETH-2</plasmid>
    </source>
</reference>
<evidence type="ECO:0000256" key="1">
    <source>
        <dbReference type="ARBA" id="ARBA00006484"/>
    </source>
</evidence>
<dbReference type="RefSeq" id="WP_264778366.1">
    <property type="nucleotide sequence ID" value="NZ_AP026562.1"/>
</dbReference>
<dbReference type="InterPro" id="IPR020904">
    <property type="entry name" value="Sc_DH/Rdtase_CS"/>
</dbReference>
<sequence>MSTESGVTPQPGALLGQVALVTGASSGLGRATALGLARGGADLILLAHGEADLRKVADEVQALGRRAEVSAVDLADSAALLDAVGPGVEGLGRLDILINNAGTDVPGPVVDLDVEDWDRVLGVNLRAPFLLSKVAFGHMQRAGRSTIINVSSVAGKRGWADASAYCTSKFSLTGFTQALAAEGKPHGIRASVVYPGGMATHCGTFDPKSRGGERQNTPSPADALPPDRVADLLVWMCVAPSELVLNEVIVTPLNEVGWP</sequence>
<keyword evidence="2" id="KW-0560">Oxidoreductase</keyword>
<evidence type="ECO:0000256" key="3">
    <source>
        <dbReference type="RuleBase" id="RU000363"/>
    </source>
</evidence>
<protein>
    <submittedName>
        <fullName evidence="6">3-oxoacyl-ACP reductase</fullName>
    </submittedName>
</protein>
<comment type="similarity">
    <text evidence="1 3">Belongs to the short-chain dehydrogenases/reductases (SDR) family.</text>
</comment>
<keyword evidence="6" id="KW-0614">Plasmid</keyword>
<dbReference type="SUPFAM" id="SSF51735">
    <property type="entry name" value="NAD(P)-binding Rossmann-fold domains"/>
    <property type="match status" value="1"/>
</dbReference>
<organism evidence="6 7">
    <name type="scientific">Deinococcus aetherius</name>
    <dbReference type="NCBI Taxonomy" id="200252"/>
    <lineage>
        <taxon>Bacteria</taxon>
        <taxon>Thermotogati</taxon>
        <taxon>Deinococcota</taxon>
        <taxon>Deinococci</taxon>
        <taxon>Deinococcales</taxon>
        <taxon>Deinococcaceae</taxon>
        <taxon>Deinococcus</taxon>
    </lineage>
</organism>
<dbReference type="PRINTS" id="PR00080">
    <property type="entry name" value="SDRFAMILY"/>
</dbReference>
<dbReference type="InterPro" id="IPR002347">
    <property type="entry name" value="SDR_fam"/>
</dbReference>
<geneLocation type="plasmid" evidence="6 7">
    <name>pDAETH-2</name>
</geneLocation>
<gene>
    <name evidence="6" type="ORF">DAETH_39700</name>
</gene>
<feature type="domain" description="Ketoreductase" evidence="5">
    <location>
        <begin position="17"/>
        <end position="202"/>
    </location>
</feature>
<feature type="region of interest" description="Disordered" evidence="4">
    <location>
        <begin position="205"/>
        <end position="224"/>
    </location>
</feature>
<dbReference type="PRINTS" id="PR00081">
    <property type="entry name" value="GDHRDH"/>
</dbReference>
<evidence type="ECO:0000313" key="6">
    <source>
        <dbReference type="EMBL" id="BDP44001.1"/>
    </source>
</evidence>
<evidence type="ECO:0000313" key="7">
    <source>
        <dbReference type="Proteomes" id="UP001064971"/>
    </source>
</evidence>
<keyword evidence="7" id="KW-1185">Reference proteome</keyword>
<evidence type="ECO:0000256" key="4">
    <source>
        <dbReference type="SAM" id="MobiDB-lite"/>
    </source>
</evidence>
<dbReference type="InterPro" id="IPR036291">
    <property type="entry name" value="NAD(P)-bd_dom_sf"/>
</dbReference>
<dbReference type="PROSITE" id="PS00061">
    <property type="entry name" value="ADH_SHORT"/>
    <property type="match status" value="1"/>
</dbReference>